<dbReference type="RefSeq" id="WP_346246635.1">
    <property type="nucleotide sequence ID" value="NZ_JBDIZK010000005.1"/>
</dbReference>
<dbReference type="Proteomes" id="UP001427805">
    <property type="component" value="Unassembled WGS sequence"/>
</dbReference>
<feature type="region of interest" description="Disordered" evidence="7">
    <location>
        <begin position="184"/>
        <end position="204"/>
    </location>
</feature>
<organism evidence="9 10">
    <name type="scientific">Sphingomonas rustica</name>
    <dbReference type="NCBI Taxonomy" id="3103142"/>
    <lineage>
        <taxon>Bacteria</taxon>
        <taxon>Pseudomonadati</taxon>
        <taxon>Pseudomonadota</taxon>
        <taxon>Alphaproteobacteria</taxon>
        <taxon>Sphingomonadales</taxon>
        <taxon>Sphingomonadaceae</taxon>
        <taxon>Sphingomonas</taxon>
    </lineage>
</organism>
<dbReference type="InterPro" id="IPR046357">
    <property type="entry name" value="PPIase_dom_sf"/>
</dbReference>
<gene>
    <name evidence="9" type="ORF">TPR58_10690</name>
</gene>
<dbReference type="InterPro" id="IPR001179">
    <property type="entry name" value="PPIase_FKBP_dom"/>
</dbReference>
<comment type="caution">
    <text evidence="9">The sequence shown here is derived from an EMBL/GenBank/DDBJ whole genome shotgun (WGS) entry which is preliminary data.</text>
</comment>
<evidence type="ECO:0000256" key="4">
    <source>
        <dbReference type="ARBA" id="ARBA00023235"/>
    </source>
</evidence>
<dbReference type="InterPro" id="IPR000774">
    <property type="entry name" value="PPIase_FKBP_N"/>
</dbReference>
<evidence type="ECO:0000256" key="2">
    <source>
        <dbReference type="ARBA" id="ARBA00006577"/>
    </source>
</evidence>
<evidence type="ECO:0000256" key="3">
    <source>
        <dbReference type="ARBA" id="ARBA00023110"/>
    </source>
</evidence>
<accession>A0ABV0B8T5</accession>
<evidence type="ECO:0000259" key="8">
    <source>
        <dbReference type="PROSITE" id="PS50059"/>
    </source>
</evidence>
<dbReference type="Gene3D" id="3.10.50.40">
    <property type="match status" value="1"/>
</dbReference>
<evidence type="ECO:0000313" key="10">
    <source>
        <dbReference type="Proteomes" id="UP001427805"/>
    </source>
</evidence>
<dbReference type="PROSITE" id="PS50059">
    <property type="entry name" value="FKBP_PPIASE"/>
    <property type="match status" value="1"/>
</dbReference>
<dbReference type="SUPFAM" id="SSF54534">
    <property type="entry name" value="FKBP-like"/>
    <property type="match status" value="1"/>
</dbReference>
<dbReference type="EMBL" id="JBDIZK010000005">
    <property type="protein sequence ID" value="MEN3747637.1"/>
    <property type="molecule type" value="Genomic_DNA"/>
</dbReference>
<evidence type="ECO:0000256" key="1">
    <source>
        <dbReference type="ARBA" id="ARBA00000971"/>
    </source>
</evidence>
<evidence type="ECO:0000256" key="7">
    <source>
        <dbReference type="SAM" id="MobiDB-lite"/>
    </source>
</evidence>
<dbReference type="GO" id="GO:0003755">
    <property type="term" value="F:peptidyl-prolyl cis-trans isomerase activity"/>
    <property type="evidence" value="ECO:0007669"/>
    <property type="project" value="UniProtKB-EC"/>
</dbReference>
<reference evidence="9 10" key="1">
    <citation type="submission" date="2024-05" db="EMBL/GenBank/DDBJ databases">
        <title>Sphingomonas sp. HF-S3 16S ribosomal RNA gene Genome sequencing and assembly.</title>
        <authorList>
            <person name="Lee H."/>
        </authorList>
    </citation>
    <scope>NUCLEOTIDE SEQUENCE [LARGE SCALE GENOMIC DNA]</scope>
    <source>
        <strain evidence="9 10">HF-S3</strain>
    </source>
</reference>
<comment type="similarity">
    <text evidence="2 6">Belongs to the FKBP-type PPIase family.</text>
</comment>
<evidence type="ECO:0000313" key="9">
    <source>
        <dbReference type="EMBL" id="MEN3747637.1"/>
    </source>
</evidence>
<keyword evidence="3 5" id="KW-0697">Rotamase</keyword>
<protein>
    <recommendedName>
        <fullName evidence="6">Peptidyl-prolyl cis-trans isomerase</fullName>
        <ecNumber evidence="6">5.2.1.8</ecNumber>
    </recommendedName>
</protein>
<sequence length="204" mass="21960">MSVTAVPLQPVKKSVKLWLLLGVLVAFALAGALAWVGTRDVVVKHMTNEEFLAANRTNPGVKQTASGLQYEVIKEGTGPAGQDGGAVVLNYEGTFRDGKEFDKSQQPVPFPVQQGASIPGFYEGLKLMKAGGEYRLWIPANLAYGENTPDPTRLPPNSLLIFKVKVDRIMSPEDVQQMMLMRQQMQGGAPGGPEGAPQGDGQPR</sequence>
<keyword evidence="10" id="KW-1185">Reference proteome</keyword>
<feature type="compositionally biased region" description="Low complexity" evidence="7">
    <location>
        <begin position="195"/>
        <end position="204"/>
    </location>
</feature>
<keyword evidence="4 5" id="KW-0413">Isomerase</keyword>
<name>A0ABV0B8T5_9SPHN</name>
<dbReference type="PANTHER" id="PTHR43811:SF19">
    <property type="entry name" value="39 KDA FK506-BINDING NUCLEAR PROTEIN"/>
    <property type="match status" value="1"/>
</dbReference>
<comment type="catalytic activity">
    <reaction evidence="1 5 6">
        <text>[protein]-peptidylproline (omega=180) = [protein]-peptidylproline (omega=0)</text>
        <dbReference type="Rhea" id="RHEA:16237"/>
        <dbReference type="Rhea" id="RHEA-COMP:10747"/>
        <dbReference type="Rhea" id="RHEA-COMP:10748"/>
        <dbReference type="ChEBI" id="CHEBI:83833"/>
        <dbReference type="ChEBI" id="CHEBI:83834"/>
        <dbReference type="EC" id="5.2.1.8"/>
    </reaction>
</comment>
<dbReference type="Pfam" id="PF00254">
    <property type="entry name" value="FKBP_C"/>
    <property type="match status" value="1"/>
</dbReference>
<evidence type="ECO:0000256" key="6">
    <source>
        <dbReference type="RuleBase" id="RU003915"/>
    </source>
</evidence>
<evidence type="ECO:0000256" key="5">
    <source>
        <dbReference type="PROSITE-ProRule" id="PRU00277"/>
    </source>
</evidence>
<dbReference type="Pfam" id="PF01346">
    <property type="entry name" value="FKBP_N"/>
    <property type="match status" value="1"/>
</dbReference>
<feature type="domain" description="PPIase FKBP-type" evidence="8">
    <location>
        <begin position="84"/>
        <end position="170"/>
    </location>
</feature>
<dbReference type="EC" id="5.2.1.8" evidence="6"/>
<dbReference type="PANTHER" id="PTHR43811">
    <property type="entry name" value="FKBP-TYPE PEPTIDYL-PROLYL CIS-TRANS ISOMERASE FKPA"/>
    <property type="match status" value="1"/>
</dbReference>
<proteinExistence type="inferred from homology"/>